<dbReference type="EMBL" id="FNRQ01000004">
    <property type="protein sequence ID" value="SEA96617.1"/>
    <property type="molecule type" value="Genomic_DNA"/>
</dbReference>
<dbReference type="OrthoDB" id="116979at2"/>
<accession>A0A1H4FHT7</accession>
<dbReference type="Gene3D" id="2.50.20.10">
    <property type="entry name" value="Lipoprotein localisation LolA/LolB/LppX"/>
    <property type="match status" value="1"/>
</dbReference>
<dbReference type="Pfam" id="PF09865">
    <property type="entry name" value="DUF2092"/>
    <property type="match status" value="1"/>
</dbReference>
<proteinExistence type="predicted"/>
<evidence type="ECO:0000256" key="2">
    <source>
        <dbReference type="SAM" id="SignalP"/>
    </source>
</evidence>
<reference evidence="4" key="1">
    <citation type="submission" date="2016-10" db="EMBL/GenBank/DDBJ databases">
        <authorList>
            <person name="Varghese N."/>
            <person name="Submissions S."/>
        </authorList>
    </citation>
    <scope>NUCLEOTIDE SEQUENCE [LARGE SCALE GENOMIC DNA]</scope>
    <source>
        <strain evidence="4">LMG 24000</strain>
    </source>
</reference>
<dbReference type="STRING" id="83784.SAMN05192564_104375"/>
<dbReference type="InterPro" id="IPR029046">
    <property type="entry name" value="LolA/LolB/LppX"/>
</dbReference>
<keyword evidence="4" id="KW-1185">Reference proteome</keyword>
<dbReference type="PROSITE" id="PS51257">
    <property type="entry name" value="PROKAR_LIPOPROTEIN"/>
    <property type="match status" value="1"/>
</dbReference>
<gene>
    <name evidence="3" type="ORF">SAMN05192564_104375</name>
</gene>
<dbReference type="SUPFAM" id="SSF89392">
    <property type="entry name" value="Prokaryotic lipoproteins and lipoprotein localization factors"/>
    <property type="match status" value="1"/>
</dbReference>
<organism evidence="3 4">
    <name type="scientific">Paraburkholderia sartisoli</name>
    <dbReference type="NCBI Taxonomy" id="83784"/>
    <lineage>
        <taxon>Bacteria</taxon>
        <taxon>Pseudomonadati</taxon>
        <taxon>Pseudomonadota</taxon>
        <taxon>Betaproteobacteria</taxon>
        <taxon>Burkholderiales</taxon>
        <taxon>Burkholderiaceae</taxon>
        <taxon>Paraburkholderia</taxon>
    </lineage>
</organism>
<sequence length="288" mass="31305">MRNRHLPAAAGLGFRIPSLPSLSALGIVACLAAAVPGASARAQTADAPADAASSTVVAAPAERQPEALGALTKMGDYLRSLARFEVDATSATDAVLDNGQTVSFAHRTELKVQRPNRLRADVTGSRGPRGLVYDGATFTIFNTNKRYYSKNPAPDSIDGLVRELSTTYGIETPLADLFYWGNGKVDDTALTSALFIGLERIDSRWCNHYAYRQDGADWELWLQTGSRPLPCRMIITDTTQPARPRHAVTYHWTLNPSFSSSTFIYRPPADARAITLRPAPQAPLEESE</sequence>
<dbReference type="AlphaFoldDB" id="A0A1H4FHT7"/>
<dbReference type="Proteomes" id="UP000198638">
    <property type="component" value="Unassembled WGS sequence"/>
</dbReference>
<feature type="signal peptide" evidence="2">
    <location>
        <begin position="1"/>
        <end position="23"/>
    </location>
</feature>
<evidence type="ECO:0000256" key="1">
    <source>
        <dbReference type="ARBA" id="ARBA00022729"/>
    </source>
</evidence>
<dbReference type="InterPro" id="IPR019207">
    <property type="entry name" value="DUF2092"/>
</dbReference>
<keyword evidence="1 2" id="KW-0732">Signal</keyword>
<evidence type="ECO:0000313" key="3">
    <source>
        <dbReference type="EMBL" id="SEA96617.1"/>
    </source>
</evidence>
<dbReference type="RefSeq" id="WP_090534597.1">
    <property type="nucleotide sequence ID" value="NZ_FNRQ01000004.1"/>
</dbReference>
<protein>
    <recommendedName>
        <fullName evidence="5">DUF2092 domain-containing protein</fullName>
    </recommendedName>
</protein>
<feature type="chain" id="PRO_5011621996" description="DUF2092 domain-containing protein" evidence="2">
    <location>
        <begin position="24"/>
        <end position="288"/>
    </location>
</feature>
<evidence type="ECO:0008006" key="5">
    <source>
        <dbReference type="Google" id="ProtNLM"/>
    </source>
</evidence>
<name>A0A1H4FHT7_9BURK</name>
<evidence type="ECO:0000313" key="4">
    <source>
        <dbReference type="Proteomes" id="UP000198638"/>
    </source>
</evidence>